<evidence type="ECO:0000313" key="1">
    <source>
        <dbReference type="EMBL" id="MBU2666596.1"/>
    </source>
</evidence>
<proteinExistence type="predicted"/>
<name>A0ABS5YT12_9ACTN</name>
<accession>A0ABS5YT12</accession>
<protein>
    <submittedName>
        <fullName evidence="1">Uncharacterized protein</fullName>
    </submittedName>
</protein>
<keyword evidence="2" id="KW-1185">Reference proteome</keyword>
<reference evidence="1 2" key="1">
    <citation type="submission" date="2021-06" db="EMBL/GenBank/DDBJ databases">
        <title>Actinoplanes lichenicola sp. nov., and Actinoplanes ovalisporus sp. nov., isolated from lichen in Thailand.</title>
        <authorList>
            <person name="Saeng-In P."/>
            <person name="Kanchanasin P."/>
            <person name="Yuki M."/>
            <person name="Kudo T."/>
            <person name="Ohkuma M."/>
            <person name="Phongsopitanun W."/>
            <person name="Tanasupawat S."/>
        </authorList>
    </citation>
    <scope>NUCLEOTIDE SEQUENCE [LARGE SCALE GENOMIC DNA]</scope>
    <source>
        <strain evidence="1 2">NBRC 110975</strain>
    </source>
</reference>
<dbReference type="RefSeq" id="WP_215790281.1">
    <property type="nucleotide sequence ID" value="NZ_JAHKKG010000007.1"/>
</dbReference>
<comment type="caution">
    <text evidence="1">The sequence shown here is derived from an EMBL/GenBank/DDBJ whole genome shotgun (WGS) entry which is preliminary data.</text>
</comment>
<sequence>MTVSLGPYPLCAICRQTNGGLVAVSHRQFHLRAHGKEACVDQGLAGLIDALWAVCDTRSCCEQDGDRAYVVPEWGSLDAAHEMLVRLGLKPTERHGILYFEPPATPFLSDPEQVQNRLRRPATTSVTWRVTGGKFQVSAQPAANG</sequence>
<dbReference type="EMBL" id="JAHKKG010000007">
    <property type="protein sequence ID" value="MBU2666596.1"/>
    <property type="molecule type" value="Genomic_DNA"/>
</dbReference>
<organism evidence="1 2">
    <name type="scientific">Paractinoplanes bogorensis</name>
    <dbReference type="NCBI Taxonomy" id="1610840"/>
    <lineage>
        <taxon>Bacteria</taxon>
        <taxon>Bacillati</taxon>
        <taxon>Actinomycetota</taxon>
        <taxon>Actinomycetes</taxon>
        <taxon>Micromonosporales</taxon>
        <taxon>Micromonosporaceae</taxon>
        <taxon>Paractinoplanes</taxon>
    </lineage>
</organism>
<evidence type="ECO:0000313" key="2">
    <source>
        <dbReference type="Proteomes" id="UP001519654"/>
    </source>
</evidence>
<dbReference type="Proteomes" id="UP001519654">
    <property type="component" value="Unassembled WGS sequence"/>
</dbReference>
<gene>
    <name evidence="1" type="ORF">KOI35_24105</name>
</gene>